<accession>A0A7M5X981</accession>
<dbReference type="SUPFAM" id="SSF47473">
    <property type="entry name" value="EF-hand"/>
    <property type="match status" value="1"/>
</dbReference>
<name>A0A7M5X981_9CNID</name>
<dbReference type="InterPro" id="IPR011992">
    <property type="entry name" value="EF-hand-dom_pair"/>
</dbReference>
<evidence type="ECO:0000256" key="4">
    <source>
        <dbReference type="ARBA" id="ARBA00023262"/>
    </source>
</evidence>
<evidence type="ECO:0000256" key="1">
    <source>
        <dbReference type="ARBA" id="ARBA00007828"/>
    </source>
</evidence>
<evidence type="ECO:0000256" key="2">
    <source>
        <dbReference type="ARBA" id="ARBA00022837"/>
    </source>
</evidence>
<evidence type="ECO:0000313" key="6">
    <source>
        <dbReference type="EnsemblMetazoa" id="CLYHEMP019669.1"/>
    </source>
</evidence>
<keyword evidence="4" id="KW-0599">Photoprotein</keyword>
<dbReference type="Proteomes" id="UP000594262">
    <property type="component" value="Unplaced"/>
</dbReference>
<dbReference type="GO" id="GO:0043005">
    <property type="term" value="C:neuron projection"/>
    <property type="evidence" value="ECO:0007669"/>
    <property type="project" value="TreeGrafter"/>
</dbReference>
<comment type="similarity">
    <text evidence="1">Belongs to the aequorin family.</text>
</comment>
<dbReference type="PANTHER" id="PTHR19972:SF10">
    <property type="entry name" value="CALBINDIN-32"/>
    <property type="match status" value="1"/>
</dbReference>
<dbReference type="OrthoDB" id="428774at2759"/>
<dbReference type="GO" id="GO:0005509">
    <property type="term" value="F:calcium ion binding"/>
    <property type="evidence" value="ECO:0007669"/>
    <property type="project" value="InterPro"/>
</dbReference>
<dbReference type="AlphaFoldDB" id="A0A7M5X981"/>
<dbReference type="RefSeq" id="XP_066936881.1">
    <property type="nucleotide sequence ID" value="XM_067080780.1"/>
</dbReference>
<dbReference type="InterPro" id="IPR051001">
    <property type="entry name" value="Calbindin_Ca-bind"/>
</dbReference>
<evidence type="ECO:0000259" key="5">
    <source>
        <dbReference type="PROSITE" id="PS50222"/>
    </source>
</evidence>
<dbReference type="Pfam" id="PF13202">
    <property type="entry name" value="EF-hand_5"/>
    <property type="match status" value="1"/>
</dbReference>
<evidence type="ECO:0000313" key="7">
    <source>
        <dbReference type="Proteomes" id="UP000594262"/>
    </source>
</evidence>
<dbReference type="Pfam" id="PF13499">
    <property type="entry name" value="EF-hand_7"/>
    <property type="match status" value="1"/>
</dbReference>
<dbReference type="EnsemblMetazoa" id="CLYHEMT019669.1">
    <property type="protein sequence ID" value="CLYHEMP019669.1"/>
    <property type="gene ID" value="CLYHEMG019669"/>
</dbReference>
<keyword evidence="3" id="KW-0455">Luminescence</keyword>
<sequence length="182" mass="20919">MATKYYKNMSEKDFLDVFRKEYKVDAVTFMKAFEEADEDGNGQISSSELIKFLKALGVDAKETEELKEHIIELYDKNHDGKLGLTELSKLLQSDQNVLKAFVEGEDLTEEKFNEVFAHYDRDNGGTINNSELSGFLKDMKSTQDVNVESKELKEYEIWILGEADKNNDGELSKDELRMLFFG</sequence>
<dbReference type="PROSITE" id="PS50222">
    <property type="entry name" value="EF_HAND_2"/>
    <property type="match status" value="3"/>
</dbReference>
<organism evidence="6 7">
    <name type="scientific">Clytia hemisphaerica</name>
    <dbReference type="NCBI Taxonomy" id="252671"/>
    <lineage>
        <taxon>Eukaryota</taxon>
        <taxon>Metazoa</taxon>
        <taxon>Cnidaria</taxon>
        <taxon>Hydrozoa</taxon>
        <taxon>Hydroidolina</taxon>
        <taxon>Leptothecata</taxon>
        <taxon>Obeliida</taxon>
        <taxon>Clytiidae</taxon>
        <taxon>Clytia</taxon>
    </lineage>
</organism>
<dbReference type="GO" id="GO:0005634">
    <property type="term" value="C:nucleus"/>
    <property type="evidence" value="ECO:0007669"/>
    <property type="project" value="TreeGrafter"/>
</dbReference>
<evidence type="ECO:0000256" key="3">
    <source>
        <dbReference type="ARBA" id="ARBA00023223"/>
    </source>
</evidence>
<dbReference type="PANTHER" id="PTHR19972">
    <property type="entry name" value="CALBINDIN"/>
    <property type="match status" value="1"/>
</dbReference>
<dbReference type="PROSITE" id="PS00018">
    <property type="entry name" value="EF_HAND_1"/>
    <property type="match status" value="4"/>
</dbReference>
<dbReference type="GO" id="GO:0045202">
    <property type="term" value="C:synapse"/>
    <property type="evidence" value="ECO:0007669"/>
    <property type="project" value="TreeGrafter"/>
</dbReference>
<dbReference type="Pfam" id="PF13833">
    <property type="entry name" value="EF-hand_8"/>
    <property type="match status" value="1"/>
</dbReference>
<dbReference type="GeneID" id="136824804"/>
<protein>
    <recommendedName>
        <fullName evidence="5">EF-hand domain-containing protein</fullName>
    </recommendedName>
</protein>
<dbReference type="SMART" id="SM00054">
    <property type="entry name" value="EFh"/>
    <property type="match status" value="4"/>
</dbReference>
<dbReference type="GO" id="GO:0005829">
    <property type="term" value="C:cytosol"/>
    <property type="evidence" value="ECO:0007669"/>
    <property type="project" value="TreeGrafter"/>
</dbReference>
<reference evidence="6" key="1">
    <citation type="submission" date="2021-01" db="UniProtKB">
        <authorList>
            <consortium name="EnsemblMetazoa"/>
        </authorList>
    </citation>
    <scope>IDENTIFICATION</scope>
</reference>
<feature type="domain" description="EF-hand" evidence="5">
    <location>
        <begin position="107"/>
        <end position="142"/>
    </location>
</feature>
<dbReference type="GO" id="GO:0008218">
    <property type="term" value="P:bioluminescence"/>
    <property type="evidence" value="ECO:0007669"/>
    <property type="project" value="UniProtKB-KW"/>
</dbReference>
<dbReference type="InterPro" id="IPR002048">
    <property type="entry name" value="EF_hand_dom"/>
</dbReference>
<proteinExistence type="inferred from homology"/>
<dbReference type="InterPro" id="IPR018247">
    <property type="entry name" value="EF_Hand_1_Ca_BS"/>
</dbReference>
<feature type="domain" description="EF-hand" evidence="5">
    <location>
        <begin position="24"/>
        <end position="59"/>
    </location>
</feature>
<dbReference type="Gene3D" id="1.10.238.10">
    <property type="entry name" value="EF-hand"/>
    <property type="match status" value="2"/>
</dbReference>
<keyword evidence="2" id="KW-0106">Calcium</keyword>
<dbReference type="GO" id="GO:0051480">
    <property type="term" value="P:regulation of cytosolic calcium ion concentration"/>
    <property type="evidence" value="ECO:0007669"/>
    <property type="project" value="TreeGrafter"/>
</dbReference>
<feature type="domain" description="EF-hand" evidence="5">
    <location>
        <begin position="62"/>
        <end position="97"/>
    </location>
</feature>
<keyword evidence="7" id="KW-1185">Reference proteome</keyword>